<dbReference type="PRINTS" id="PR00420">
    <property type="entry name" value="RNGMNOXGNASE"/>
</dbReference>
<sequence length="494" mass="53476">MQPDKNEAGARPGARYDVVIIGAGMAGCAVAQALALADKGRRRKILVIDRHKGSAPRFAGEFIHPRGAQVLEDLGFYGPLKAAGAVDVDGFTVRERAEGRYVELPYADVVGQRPQGIAVHHKTLVKVMRQVISRRPQVELLEGWTIKSLVRGFGERVLGAVLSGPDGEDVEVRADLVVGADGKASQVRRLAGLPDDRQTIGFTAGLELRNAAVSAATWGNIVLGAWGPVLIYPIHRDAEGLTYRVTLDLPAQLPAKGAKLAEFLLETFIPYLPSALGEQLAAAISNHKGPFEMAPTVNLPAPRASFPGLVLVGDAAGCSHPITASGMTMGLRDAEVLGEQARLRAGASLHEAWLDDAAVRRYRAIHDRYVPTRQALADAIYEVFRGGNEGARAIQRALFDYWEASHESRVRSMALLSCAEGRPSVFLSEYLKTARHALETSLVPRHARALPARDRLRQVTGAAMLASNKLGLVAQVMWAQVRPSWLPHRDEERA</sequence>
<evidence type="ECO:0000256" key="5">
    <source>
        <dbReference type="ARBA" id="ARBA00022630"/>
    </source>
</evidence>
<dbReference type="GO" id="GO:0050660">
    <property type="term" value="F:flavin adenine dinucleotide binding"/>
    <property type="evidence" value="ECO:0007669"/>
    <property type="project" value="InterPro"/>
</dbReference>
<dbReference type="GO" id="GO:0004506">
    <property type="term" value="F:squalene monooxygenase activity"/>
    <property type="evidence" value="ECO:0007669"/>
    <property type="project" value="UniProtKB-EC"/>
</dbReference>
<keyword evidence="5" id="KW-0285">Flavoprotein</keyword>
<feature type="transmembrane region" description="Helical" evidence="9">
    <location>
        <begin position="18"/>
        <end position="37"/>
    </location>
</feature>
<evidence type="ECO:0000256" key="7">
    <source>
        <dbReference type="ARBA" id="ARBA00023002"/>
    </source>
</evidence>
<dbReference type="EC" id="1.14.14.17" evidence="4"/>
<evidence type="ECO:0000259" key="10">
    <source>
        <dbReference type="Pfam" id="PF08491"/>
    </source>
</evidence>
<organism evidence="11 12">
    <name type="scientific">Nannocystis exedens</name>
    <dbReference type="NCBI Taxonomy" id="54"/>
    <lineage>
        <taxon>Bacteria</taxon>
        <taxon>Pseudomonadati</taxon>
        <taxon>Myxococcota</taxon>
        <taxon>Polyangia</taxon>
        <taxon>Nannocystales</taxon>
        <taxon>Nannocystaceae</taxon>
        <taxon>Nannocystis</taxon>
    </lineage>
</organism>
<keyword evidence="9" id="KW-1133">Transmembrane helix</keyword>
<dbReference type="PANTHER" id="PTHR10835:SF0">
    <property type="entry name" value="SQUALENE MONOOXYGENASE"/>
    <property type="match status" value="1"/>
</dbReference>
<name>A0A1I2BYI4_9BACT</name>
<dbReference type="InterPro" id="IPR013698">
    <property type="entry name" value="Squalene_epoxidase"/>
</dbReference>
<dbReference type="AlphaFoldDB" id="A0A1I2BYI4"/>
<proteinExistence type="inferred from homology"/>
<evidence type="ECO:0000313" key="11">
    <source>
        <dbReference type="EMBL" id="SFE61025.1"/>
    </source>
</evidence>
<dbReference type="Gene3D" id="3.50.50.60">
    <property type="entry name" value="FAD/NAD(P)-binding domain"/>
    <property type="match status" value="1"/>
</dbReference>
<keyword evidence="8 9" id="KW-0472">Membrane</keyword>
<dbReference type="Proteomes" id="UP000199400">
    <property type="component" value="Unassembled WGS sequence"/>
</dbReference>
<dbReference type="SUPFAM" id="SSF51905">
    <property type="entry name" value="FAD/NAD(P)-binding domain"/>
    <property type="match status" value="1"/>
</dbReference>
<evidence type="ECO:0000256" key="6">
    <source>
        <dbReference type="ARBA" id="ARBA00022827"/>
    </source>
</evidence>
<dbReference type="STRING" id="54.SAMN02745121_04851"/>
<keyword evidence="6" id="KW-0274">FAD</keyword>
<gene>
    <name evidence="11" type="ORF">SAMN02745121_04851</name>
</gene>
<comment type="cofactor">
    <cofactor evidence="1">
        <name>FAD</name>
        <dbReference type="ChEBI" id="CHEBI:57692"/>
    </cofactor>
</comment>
<evidence type="ECO:0000256" key="1">
    <source>
        <dbReference type="ARBA" id="ARBA00001974"/>
    </source>
</evidence>
<dbReference type="PANTHER" id="PTHR10835">
    <property type="entry name" value="SQUALENE MONOOXYGENASE"/>
    <property type="match status" value="1"/>
</dbReference>
<dbReference type="InterPro" id="IPR036188">
    <property type="entry name" value="FAD/NAD-bd_sf"/>
</dbReference>
<evidence type="ECO:0000256" key="3">
    <source>
        <dbReference type="ARBA" id="ARBA00008802"/>
    </source>
</evidence>
<accession>A0A1I2BYI4</accession>
<dbReference type="Pfam" id="PF13450">
    <property type="entry name" value="NAD_binding_8"/>
    <property type="match status" value="1"/>
</dbReference>
<dbReference type="RefSeq" id="WP_177325961.1">
    <property type="nucleotide sequence ID" value="NZ_FOMX01000016.1"/>
</dbReference>
<reference evidence="12" key="1">
    <citation type="submission" date="2016-10" db="EMBL/GenBank/DDBJ databases">
        <authorList>
            <person name="Varghese N."/>
            <person name="Submissions S."/>
        </authorList>
    </citation>
    <scope>NUCLEOTIDE SEQUENCE [LARGE SCALE GENOMIC DNA]</scope>
    <source>
        <strain evidence="12">ATCC 25963</strain>
    </source>
</reference>
<dbReference type="EMBL" id="FOMX01000016">
    <property type="protein sequence ID" value="SFE61025.1"/>
    <property type="molecule type" value="Genomic_DNA"/>
</dbReference>
<keyword evidence="7" id="KW-0560">Oxidoreductase</keyword>
<evidence type="ECO:0000256" key="8">
    <source>
        <dbReference type="ARBA" id="ARBA00023136"/>
    </source>
</evidence>
<dbReference type="PROSITE" id="PS51257">
    <property type="entry name" value="PROKAR_LIPOPROTEIN"/>
    <property type="match status" value="1"/>
</dbReference>
<dbReference type="GO" id="GO:0016020">
    <property type="term" value="C:membrane"/>
    <property type="evidence" value="ECO:0007669"/>
    <property type="project" value="UniProtKB-SubCell"/>
</dbReference>
<evidence type="ECO:0000256" key="9">
    <source>
        <dbReference type="SAM" id="Phobius"/>
    </source>
</evidence>
<dbReference type="InterPro" id="IPR040125">
    <property type="entry name" value="Squalene_monox"/>
</dbReference>
<keyword evidence="12" id="KW-1185">Reference proteome</keyword>
<evidence type="ECO:0000256" key="4">
    <source>
        <dbReference type="ARBA" id="ARBA00012312"/>
    </source>
</evidence>
<dbReference type="GO" id="GO:0016126">
    <property type="term" value="P:sterol biosynthetic process"/>
    <property type="evidence" value="ECO:0007669"/>
    <property type="project" value="InterPro"/>
</dbReference>
<comment type="similarity">
    <text evidence="3">Belongs to the squalene monooxygenase family.</text>
</comment>
<keyword evidence="9" id="KW-0812">Transmembrane</keyword>
<evidence type="ECO:0000256" key="2">
    <source>
        <dbReference type="ARBA" id="ARBA00004370"/>
    </source>
</evidence>
<keyword evidence="11" id="KW-0503">Monooxygenase</keyword>
<evidence type="ECO:0000313" key="12">
    <source>
        <dbReference type="Proteomes" id="UP000199400"/>
    </source>
</evidence>
<dbReference type="Pfam" id="PF08491">
    <property type="entry name" value="SE"/>
    <property type="match status" value="1"/>
</dbReference>
<protein>
    <recommendedName>
        <fullName evidence="4">squalene monooxygenase</fullName>
        <ecNumber evidence="4">1.14.14.17</ecNumber>
    </recommendedName>
</protein>
<feature type="domain" description="Squalene epoxidase" evidence="10">
    <location>
        <begin position="174"/>
        <end position="445"/>
    </location>
</feature>
<comment type="subcellular location">
    <subcellularLocation>
        <location evidence="2">Membrane</location>
    </subcellularLocation>
</comment>